<evidence type="ECO:0000259" key="3">
    <source>
        <dbReference type="PROSITE" id="PS51186"/>
    </source>
</evidence>
<evidence type="ECO:0000313" key="5">
    <source>
        <dbReference type="Proteomes" id="UP000184514"/>
    </source>
</evidence>
<dbReference type="Gene3D" id="3.40.630.30">
    <property type="match status" value="1"/>
</dbReference>
<dbReference type="EC" id="2.3.1.189" evidence="4"/>
<proteinExistence type="predicted"/>
<dbReference type="InterPro" id="IPR000182">
    <property type="entry name" value="GNAT_dom"/>
</dbReference>
<dbReference type="PANTHER" id="PTHR43877">
    <property type="entry name" value="AMINOALKYLPHOSPHONATE N-ACETYLTRANSFERASE-RELATED-RELATED"/>
    <property type="match status" value="1"/>
</dbReference>
<sequence>MWSICLSGFEKRDSMEQITTREARACDAQRIVEMIAHLAQHHDDLAQIEVEDLVFLCFGPTPWLKLIVAEREGQIVGYAALQKKVQLQFARRLMDVQHLFVDAAMRGQGVGRALMQSAAEHAALHRCAGLTLGVMAHNLHAQGFYREIGFEERETGGAIQMMRALPLQCAHSNP</sequence>
<dbReference type="AlphaFoldDB" id="A0A1L9NRE0"/>
<dbReference type="Proteomes" id="UP000184514">
    <property type="component" value="Unassembled WGS sequence"/>
</dbReference>
<keyword evidence="5" id="KW-1185">Reference proteome</keyword>
<organism evidence="4 5">
    <name type="scientific">Planktotalea frisia</name>
    <dbReference type="NCBI Taxonomy" id="696762"/>
    <lineage>
        <taxon>Bacteria</taxon>
        <taxon>Pseudomonadati</taxon>
        <taxon>Pseudomonadota</taxon>
        <taxon>Alphaproteobacteria</taxon>
        <taxon>Rhodobacterales</taxon>
        <taxon>Paracoccaceae</taxon>
        <taxon>Planktotalea</taxon>
    </lineage>
</organism>
<keyword evidence="2 4" id="KW-0012">Acyltransferase</keyword>
<dbReference type="GO" id="GO:0035447">
    <property type="term" value="F:mycothiol synthase activity"/>
    <property type="evidence" value="ECO:0007669"/>
    <property type="project" value="UniProtKB-EC"/>
</dbReference>
<evidence type="ECO:0000256" key="2">
    <source>
        <dbReference type="ARBA" id="ARBA00023315"/>
    </source>
</evidence>
<dbReference type="InterPro" id="IPR016181">
    <property type="entry name" value="Acyl_CoA_acyltransferase"/>
</dbReference>
<dbReference type="Pfam" id="PF00583">
    <property type="entry name" value="Acetyltransf_1"/>
    <property type="match status" value="1"/>
</dbReference>
<reference evidence="4 5" key="1">
    <citation type="submission" date="2016-10" db="EMBL/GenBank/DDBJ databases">
        <title>Genome sequence of Planktotalea frisia SH6-1.</title>
        <authorList>
            <person name="Poehlein A."/>
            <person name="Bakenhus I."/>
            <person name="Voget S."/>
            <person name="Brinkhoff T."/>
            <person name="Simon M."/>
        </authorList>
    </citation>
    <scope>NUCLEOTIDE SEQUENCE [LARGE SCALE GENOMIC DNA]</scope>
    <source>
        <strain evidence="4 5">SH6-1</strain>
    </source>
</reference>
<comment type="caution">
    <text evidence="4">The sequence shown here is derived from an EMBL/GenBank/DDBJ whole genome shotgun (WGS) entry which is preliminary data.</text>
</comment>
<dbReference type="STRING" id="696762.PFRI_39510"/>
<evidence type="ECO:0000313" key="4">
    <source>
        <dbReference type="EMBL" id="OJI91870.1"/>
    </source>
</evidence>
<dbReference type="PROSITE" id="PS51186">
    <property type="entry name" value="GNAT"/>
    <property type="match status" value="1"/>
</dbReference>
<evidence type="ECO:0000256" key="1">
    <source>
        <dbReference type="ARBA" id="ARBA00022679"/>
    </source>
</evidence>
<dbReference type="InterPro" id="IPR050832">
    <property type="entry name" value="Bact_Acetyltransf"/>
</dbReference>
<name>A0A1L9NRE0_9RHOB</name>
<dbReference type="CDD" id="cd04301">
    <property type="entry name" value="NAT_SF"/>
    <property type="match status" value="1"/>
</dbReference>
<dbReference type="EMBL" id="MLCB01000214">
    <property type="protein sequence ID" value="OJI91870.1"/>
    <property type="molecule type" value="Genomic_DNA"/>
</dbReference>
<dbReference type="SUPFAM" id="SSF55729">
    <property type="entry name" value="Acyl-CoA N-acyltransferases (Nat)"/>
    <property type="match status" value="1"/>
</dbReference>
<accession>A0A1L9NRE0</accession>
<keyword evidence="1 4" id="KW-0808">Transferase</keyword>
<protein>
    <submittedName>
        <fullName evidence="4">Mycothiol acetyltransferase</fullName>
        <ecNumber evidence="4">2.3.1.189</ecNumber>
    </submittedName>
</protein>
<gene>
    <name evidence="4" type="primary">mshD_5</name>
    <name evidence="4" type="ORF">PFRI_39510</name>
</gene>
<feature type="domain" description="N-acetyltransferase" evidence="3">
    <location>
        <begin position="18"/>
        <end position="166"/>
    </location>
</feature>